<gene>
    <name evidence="3" type="ORF">CfE428DRAFT_1489</name>
</gene>
<evidence type="ECO:0000256" key="2">
    <source>
        <dbReference type="SAM" id="Phobius"/>
    </source>
</evidence>
<reference evidence="3 4" key="1">
    <citation type="journal article" date="2011" name="J. Bacteriol.">
        <title>Genome sequence of Chthoniobacter flavus Ellin428, an aerobic heterotrophic soil bacterium.</title>
        <authorList>
            <person name="Kant R."/>
            <person name="van Passel M.W."/>
            <person name="Palva A."/>
            <person name="Lucas S."/>
            <person name="Lapidus A."/>
            <person name="Glavina Del Rio T."/>
            <person name="Dalin E."/>
            <person name="Tice H."/>
            <person name="Bruce D."/>
            <person name="Goodwin L."/>
            <person name="Pitluck S."/>
            <person name="Larimer F.W."/>
            <person name="Land M.L."/>
            <person name="Hauser L."/>
            <person name="Sangwan P."/>
            <person name="de Vos W.M."/>
            <person name="Janssen P.H."/>
            <person name="Smidt H."/>
        </authorList>
    </citation>
    <scope>NUCLEOTIDE SEQUENCE [LARGE SCALE GENOMIC DNA]</scope>
    <source>
        <strain evidence="3 4">Ellin428</strain>
    </source>
</reference>
<sequence length="143" mass="15505">MSTPNPDADQPMRDALQRDAAQLPKPDFDPRLHSTAMRRIREQAEPSIPQWNLVPLLTSAMVVALLASIAFWQIHSSPENKIAVQSQPDHPLHPPVAPAVPRASLLAYRTAANEGDAALFALLDRDAASLLPASAPVFRAPLP</sequence>
<keyword evidence="2" id="KW-1133">Transmembrane helix</keyword>
<keyword evidence="2" id="KW-0812">Transmembrane</keyword>
<keyword evidence="4" id="KW-1185">Reference proteome</keyword>
<evidence type="ECO:0000313" key="3">
    <source>
        <dbReference type="EMBL" id="EDY21196.1"/>
    </source>
</evidence>
<evidence type="ECO:0000313" key="4">
    <source>
        <dbReference type="Proteomes" id="UP000005824"/>
    </source>
</evidence>
<feature type="region of interest" description="Disordered" evidence="1">
    <location>
        <begin position="1"/>
        <end position="31"/>
    </location>
</feature>
<protein>
    <submittedName>
        <fullName evidence="3">Uncharacterized protein</fullName>
    </submittedName>
</protein>
<evidence type="ECO:0000256" key="1">
    <source>
        <dbReference type="SAM" id="MobiDB-lite"/>
    </source>
</evidence>
<accession>B4CY48</accession>
<dbReference type="Proteomes" id="UP000005824">
    <property type="component" value="Unassembled WGS sequence"/>
</dbReference>
<name>B4CY48_9BACT</name>
<comment type="caution">
    <text evidence="3">The sequence shown here is derived from an EMBL/GenBank/DDBJ whole genome shotgun (WGS) entry which is preliminary data.</text>
</comment>
<dbReference type="AlphaFoldDB" id="B4CY48"/>
<feature type="transmembrane region" description="Helical" evidence="2">
    <location>
        <begin position="53"/>
        <end position="72"/>
    </location>
</feature>
<proteinExistence type="predicted"/>
<dbReference type="InParanoid" id="B4CY48"/>
<dbReference type="RefSeq" id="WP_006978815.1">
    <property type="nucleotide sequence ID" value="NZ_ABVL01000003.1"/>
</dbReference>
<keyword evidence="2" id="KW-0472">Membrane</keyword>
<dbReference type="EMBL" id="ABVL01000003">
    <property type="protein sequence ID" value="EDY21196.1"/>
    <property type="molecule type" value="Genomic_DNA"/>
</dbReference>
<organism evidence="3 4">
    <name type="scientific">Chthoniobacter flavus Ellin428</name>
    <dbReference type="NCBI Taxonomy" id="497964"/>
    <lineage>
        <taxon>Bacteria</taxon>
        <taxon>Pseudomonadati</taxon>
        <taxon>Verrucomicrobiota</taxon>
        <taxon>Spartobacteria</taxon>
        <taxon>Chthoniobacterales</taxon>
        <taxon>Chthoniobacteraceae</taxon>
        <taxon>Chthoniobacter</taxon>
    </lineage>
</organism>
<dbReference type="STRING" id="497964.CfE428DRAFT_1489"/>